<dbReference type="EMBL" id="MU266342">
    <property type="protein sequence ID" value="KAH7929354.1"/>
    <property type="molecule type" value="Genomic_DNA"/>
</dbReference>
<reference evidence="1" key="1">
    <citation type="journal article" date="2021" name="New Phytol.">
        <title>Evolutionary innovations through gain and loss of genes in the ectomycorrhizal Boletales.</title>
        <authorList>
            <person name="Wu G."/>
            <person name="Miyauchi S."/>
            <person name="Morin E."/>
            <person name="Kuo A."/>
            <person name="Drula E."/>
            <person name="Varga T."/>
            <person name="Kohler A."/>
            <person name="Feng B."/>
            <person name="Cao Y."/>
            <person name="Lipzen A."/>
            <person name="Daum C."/>
            <person name="Hundley H."/>
            <person name="Pangilinan J."/>
            <person name="Johnson J."/>
            <person name="Barry K."/>
            <person name="LaButti K."/>
            <person name="Ng V."/>
            <person name="Ahrendt S."/>
            <person name="Min B."/>
            <person name="Choi I.G."/>
            <person name="Park H."/>
            <person name="Plett J.M."/>
            <person name="Magnuson J."/>
            <person name="Spatafora J.W."/>
            <person name="Nagy L.G."/>
            <person name="Henrissat B."/>
            <person name="Grigoriev I.V."/>
            <person name="Yang Z.L."/>
            <person name="Xu J."/>
            <person name="Martin F.M."/>
        </authorList>
    </citation>
    <scope>NUCLEOTIDE SEQUENCE</scope>
    <source>
        <strain evidence="1">KUC20120723A-06</strain>
    </source>
</reference>
<sequence length="414" mass="41830">MKFSLLATLALSTLVSARPGLRRRASTSGFLLQNGIDAINQNNGFKSLTASSSCTSGDACVNSQFAQCVSGSYVLTPCGSGLICAALPLVNSAGTSITCTTQDDVNSRIAATGASANSTTSTTTSGSAAPSGTSSANNTASTNSSSSDSGAQSSLTLLSSLVAPGFAQNGQNTNTSEAGEVASLTSTNNFINFCATLPNLPSTNGQQIKTGSCNQAPMGAIPSTTNMPSAKFVSPANLDVVPANTTFQVTLAIQGIETGFFVNADTNYFAAPQQLDSTSGQIQGHSHIVIEALSSLSQTTPTDPTKFAFFLGLNSKADGKGQLYANVTGGLPEGAYKMSTINTAMNHQPVLVPIAQHGSLDDAIYFTVAAAGKNGTTTTTTSIKGSSVASTSSAAQGTTTNAKTSNAKVAMRAL</sequence>
<comment type="caution">
    <text evidence="1">The sequence shown here is derived from an EMBL/GenBank/DDBJ whole genome shotgun (WGS) entry which is preliminary data.</text>
</comment>
<keyword evidence="2" id="KW-1185">Reference proteome</keyword>
<evidence type="ECO:0000313" key="1">
    <source>
        <dbReference type="EMBL" id="KAH7929354.1"/>
    </source>
</evidence>
<gene>
    <name evidence="1" type="ORF">BV22DRAFT_1057101</name>
</gene>
<name>A0ACB8BUP8_9AGAM</name>
<evidence type="ECO:0000313" key="2">
    <source>
        <dbReference type="Proteomes" id="UP000790709"/>
    </source>
</evidence>
<dbReference type="Proteomes" id="UP000790709">
    <property type="component" value="Unassembled WGS sequence"/>
</dbReference>
<proteinExistence type="predicted"/>
<accession>A0ACB8BUP8</accession>
<protein>
    <submittedName>
        <fullName evidence="1">Uncharacterized protein</fullName>
    </submittedName>
</protein>
<organism evidence="1 2">
    <name type="scientific">Leucogyrophana mollusca</name>
    <dbReference type="NCBI Taxonomy" id="85980"/>
    <lineage>
        <taxon>Eukaryota</taxon>
        <taxon>Fungi</taxon>
        <taxon>Dikarya</taxon>
        <taxon>Basidiomycota</taxon>
        <taxon>Agaricomycotina</taxon>
        <taxon>Agaricomycetes</taxon>
        <taxon>Agaricomycetidae</taxon>
        <taxon>Boletales</taxon>
        <taxon>Boletales incertae sedis</taxon>
        <taxon>Leucogyrophana</taxon>
    </lineage>
</organism>